<feature type="compositionally biased region" description="Low complexity" evidence="1">
    <location>
        <begin position="174"/>
        <end position="191"/>
    </location>
</feature>
<name>A0A815UB13_ADIRI</name>
<evidence type="ECO:0000256" key="1">
    <source>
        <dbReference type="SAM" id="MobiDB-lite"/>
    </source>
</evidence>
<reference evidence="2" key="1">
    <citation type="submission" date="2021-02" db="EMBL/GenBank/DDBJ databases">
        <authorList>
            <person name="Nowell W R."/>
        </authorList>
    </citation>
    <scope>NUCLEOTIDE SEQUENCE</scope>
</reference>
<protein>
    <submittedName>
        <fullName evidence="2">Uncharacterized protein</fullName>
    </submittedName>
</protein>
<organism evidence="2 3">
    <name type="scientific">Adineta ricciae</name>
    <name type="common">Rotifer</name>
    <dbReference type="NCBI Taxonomy" id="249248"/>
    <lineage>
        <taxon>Eukaryota</taxon>
        <taxon>Metazoa</taxon>
        <taxon>Spiralia</taxon>
        <taxon>Gnathifera</taxon>
        <taxon>Rotifera</taxon>
        <taxon>Eurotatoria</taxon>
        <taxon>Bdelloidea</taxon>
        <taxon>Adinetida</taxon>
        <taxon>Adinetidae</taxon>
        <taxon>Adineta</taxon>
    </lineage>
</organism>
<comment type="caution">
    <text evidence="2">The sequence shown here is derived from an EMBL/GenBank/DDBJ whole genome shotgun (WGS) entry which is preliminary data.</text>
</comment>
<accession>A0A815UB13</accession>
<gene>
    <name evidence="2" type="ORF">EDS130_LOCUS43641</name>
</gene>
<evidence type="ECO:0000313" key="3">
    <source>
        <dbReference type="Proteomes" id="UP000663852"/>
    </source>
</evidence>
<dbReference type="OrthoDB" id="10036367at2759"/>
<dbReference type="Proteomes" id="UP000663852">
    <property type="component" value="Unassembled WGS sequence"/>
</dbReference>
<feature type="region of interest" description="Disordered" evidence="1">
    <location>
        <begin position="156"/>
        <end position="191"/>
    </location>
</feature>
<evidence type="ECO:0000313" key="2">
    <source>
        <dbReference type="EMBL" id="CAF1517333.1"/>
    </source>
</evidence>
<dbReference type="AlphaFoldDB" id="A0A815UB13"/>
<sequence length="247" mass="27516">MAPNKLEPYAAQISSNIFKLTNSSPIPFEMTSIFGSFNQAALLRFFEQHQTLGVDIAPFVFGMLGHAAMMLDGVEVFNPDGTDDDDDYRSSFNNNMKAKESIEIPEIDISDEVDVNTNTLQVDQYSNEPSCEHDCVEPGTTQSSITIYDNKCDKSTSMVSSESSSSADEDEESFVSNLSLSSKRRTSSTLSNSQLMKENLYLKKKLTFYEQNYVPRPNGEVADYLRTLIERSDALLPTEASANEQQS</sequence>
<proteinExistence type="predicted"/>
<feature type="compositionally biased region" description="Low complexity" evidence="1">
    <location>
        <begin position="156"/>
        <end position="166"/>
    </location>
</feature>
<dbReference type="EMBL" id="CAJNOJ010000741">
    <property type="protein sequence ID" value="CAF1517333.1"/>
    <property type="molecule type" value="Genomic_DNA"/>
</dbReference>